<gene>
    <name evidence="1" type="ORF">OPT61_g5009</name>
</gene>
<proteinExistence type="predicted"/>
<evidence type="ECO:0000313" key="2">
    <source>
        <dbReference type="Proteomes" id="UP001153331"/>
    </source>
</evidence>
<accession>A0ACC2IBV4</accession>
<name>A0ACC2IBV4_9PLEO</name>
<evidence type="ECO:0000313" key="1">
    <source>
        <dbReference type="EMBL" id="KAJ8112683.1"/>
    </source>
</evidence>
<organism evidence="1 2">
    <name type="scientific">Boeremia exigua</name>
    <dbReference type="NCBI Taxonomy" id="749465"/>
    <lineage>
        <taxon>Eukaryota</taxon>
        <taxon>Fungi</taxon>
        <taxon>Dikarya</taxon>
        <taxon>Ascomycota</taxon>
        <taxon>Pezizomycotina</taxon>
        <taxon>Dothideomycetes</taxon>
        <taxon>Pleosporomycetidae</taxon>
        <taxon>Pleosporales</taxon>
        <taxon>Pleosporineae</taxon>
        <taxon>Didymellaceae</taxon>
        <taxon>Boeremia</taxon>
    </lineage>
</organism>
<protein>
    <submittedName>
        <fullName evidence="1">Uncharacterized protein</fullName>
    </submittedName>
</protein>
<reference evidence="1" key="1">
    <citation type="submission" date="2022-11" db="EMBL/GenBank/DDBJ databases">
        <title>Genome Sequence of Boeremia exigua.</title>
        <authorList>
            <person name="Buettner E."/>
        </authorList>
    </citation>
    <scope>NUCLEOTIDE SEQUENCE</scope>
    <source>
        <strain evidence="1">CU02</strain>
    </source>
</reference>
<sequence>MAKRRRKNAALAIPMGDWQESSERNALTLADLPTELIWHIASYLKKPTLTRNFEELTIRKRRYDLCALRLACRSLHDKSQEIFLLAAFSTLEVDLTRPDLDMLIKIAKDSKCSAAVRELHFVMAEAWPDFGDWSEAYEQEMIERDHVEKGTGAILLSRALSGLPNLEAVRIQPVMWFPGTPRFILSRWPHGEGSTTSLVKTILAALCLSDTRIETLAFSRHPPFSDNLNGPTGCYISQLNIPSTSMTALHHLRTLDLVIALRPSKRFEPPMASALTSFVSNLKQLVSLSIRFDSHILSEIVAHDFLMECPVPTVTWFRLEVTWIWDTPSGCPLLEFVQRNKQIQHFRFAHVDLEGDRWSTLLETLSTRENLQSVGLRCITEANCAILINGQASFTTEGSENTGASLVEARRGISVGNSDHDEFPAARYERYPDDSEYDPEET</sequence>
<dbReference type="Proteomes" id="UP001153331">
    <property type="component" value="Unassembled WGS sequence"/>
</dbReference>
<dbReference type="EMBL" id="JAPHNI010000306">
    <property type="protein sequence ID" value="KAJ8112683.1"/>
    <property type="molecule type" value="Genomic_DNA"/>
</dbReference>
<comment type="caution">
    <text evidence="1">The sequence shown here is derived from an EMBL/GenBank/DDBJ whole genome shotgun (WGS) entry which is preliminary data.</text>
</comment>
<keyword evidence="2" id="KW-1185">Reference proteome</keyword>